<keyword evidence="1" id="KW-0175">Coiled coil</keyword>
<dbReference type="AlphaFoldDB" id="A0A4Y8CYG1"/>
<evidence type="ECO:0000256" key="2">
    <source>
        <dbReference type="SAM" id="MobiDB-lite"/>
    </source>
</evidence>
<reference evidence="3 4" key="1">
    <citation type="submission" date="2017-11" db="EMBL/GenBank/DDBJ databases">
        <title>Comparative genomics of Botrytis spp.</title>
        <authorList>
            <person name="Valero-Jimenez C.A."/>
            <person name="Tapia P."/>
            <person name="Veloso J."/>
            <person name="Silva-Moreno E."/>
            <person name="Staats M."/>
            <person name="Valdes J.H."/>
            <person name="Van Kan J.A.L."/>
        </authorList>
    </citation>
    <scope>NUCLEOTIDE SEQUENCE [LARGE SCALE GENOMIC DNA]</scope>
    <source>
        <strain evidence="3 4">MUCL2830</strain>
    </source>
</reference>
<sequence>MTGGVKKRINTRARDPATGIFCSAPKPESTSEPKAQPKNQPADPATAANSVSEEQYNTLLDTIVKEHNREIARLTESSRDVDRQMQELEDKLELFKKTEQQKQEAEEVIKQEEERRGTYLQKMVREHGLEENCGIIWDGNFKEKLKKAFPDRRSNRYTSVKVLIVQCSSDDLGVSEEVDNLTNVFRHSYSFNVAKFSIPDLEPANALSSRVREFIGDVSPDTLLIFA</sequence>
<evidence type="ECO:0000256" key="1">
    <source>
        <dbReference type="SAM" id="Coils"/>
    </source>
</evidence>
<organism evidence="3 4">
    <name type="scientific">Botryotinia calthae</name>
    <dbReference type="NCBI Taxonomy" id="38488"/>
    <lineage>
        <taxon>Eukaryota</taxon>
        <taxon>Fungi</taxon>
        <taxon>Dikarya</taxon>
        <taxon>Ascomycota</taxon>
        <taxon>Pezizomycotina</taxon>
        <taxon>Leotiomycetes</taxon>
        <taxon>Helotiales</taxon>
        <taxon>Sclerotiniaceae</taxon>
        <taxon>Botryotinia</taxon>
    </lineage>
</organism>
<protein>
    <submittedName>
        <fullName evidence="3">Uncharacterized protein</fullName>
    </submittedName>
</protein>
<gene>
    <name evidence="3" type="ORF">BOTCAL_0227g00090</name>
</gene>
<proteinExistence type="predicted"/>
<feature type="coiled-coil region" evidence="1">
    <location>
        <begin position="64"/>
        <end position="122"/>
    </location>
</feature>
<dbReference type="Proteomes" id="UP000297299">
    <property type="component" value="Unassembled WGS sequence"/>
</dbReference>
<feature type="compositionally biased region" description="Polar residues" evidence="2">
    <location>
        <begin position="28"/>
        <end position="39"/>
    </location>
</feature>
<feature type="region of interest" description="Disordered" evidence="2">
    <location>
        <begin position="1"/>
        <end position="53"/>
    </location>
</feature>
<dbReference type="EMBL" id="PHWZ01000227">
    <property type="protein sequence ID" value="TEY56264.1"/>
    <property type="molecule type" value="Genomic_DNA"/>
</dbReference>
<keyword evidence="4" id="KW-1185">Reference proteome</keyword>
<evidence type="ECO:0000313" key="4">
    <source>
        <dbReference type="Proteomes" id="UP000297299"/>
    </source>
</evidence>
<accession>A0A4Y8CYG1</accession>
<dbReference type="OrthoDB" id="4760831at2759"/>
<name>A0A4Y8CYG1_9HELO</name>
<evidence type="ECO:0000313" key="3">
    <source>
        <dbReference type="EMBL" id="TEY56264.1"/>
    </source>
</evidence>
<comment type="caution">
    <text evidence="3">The sequence shown here is derived from an EMBL/GenBank/DDBJ whole genome shotgun (WGS) entry which is preliminary data.</text>
</comment>
<feature type="compositionally biased region" description="Basic residues" evidence="2">
    <location>
        <begin position="1"/>
        <end position="11"/>
    </location>
</feature>